<evidence type="ECO:0000313" key="4">
    <source>
        <dbReference type="Proteomes" id="UP000298030"/>
    </source>
</evidence>
<feature type="transmembrane region" description="Helical" evidence="2">
    <location>
        <begin position="531"/>
        <end position="553"/>
    </location>
</feature>
<reference evidence="3 4" key="1">
    <citation type="journal article" date="2019" name="Nat. Ecol. Evol.">
        <title>Megaphylogeny resolves global patterns of mushroom evolution.</title>
        <authorList>
            <person name="Varga T."/>
            <person name="Krizsan K."/>
            <person name="Foldi C."/>
            <person name="Dima B."/>
            <person name="Sanchez-Garcia M."/>
            <person name="Sanchez-Ramirez S."/>
            <person name="Szollosi G.J."/>
            <person name="Szarkandi J.G."/>
            <person name="Papp V."/>
            <person name="Albert L."/>
            <person name="Andreopoulos W."/>
            <person name="Angelini C."/>
            <person name="Antonin V."/>
            <person name="Barry K.W."/>
            <person name="Bougher N.L."/>
            <person name="Buchanan P."/>
            <person name="Buyck B."/>
            <person name="Bense V."/>
            <person name="Catcheside P."/>
            <person name="Chovatia M."/>
            <person name="Cooper J."/>
            <person name="Damon W."/>
            <person name="Desjardin D."/>
            <person name="Finy P."/>
            <person name="Geml J."/>
            <person name="Haridas S."/>
            <person name="Hughes K."/>
            <person name="Justo A."/>
            <person name="Karasinski D."/>
            <person name="Kautmanova I."/>
            <person name="Kiss B."/>
            <person name="Kocsube S."/>
            <person name="Kotiranta H."/>
            <person name="LaButti K.M."/>
            <person name="Lechner B.E."/>
            <person name="Liimatainen K."/>
            <person name="Lipzen A."/>
            <person name="Lukacs Z."/>
            <person name="Mihaltcheva S."/>
            <person name="Morgado L.N."/>
            <person name="Niskanen T."/>
            <person name="Noordeloos M.E."/>
            <person name="Ohm R.A."/>
            <person name="Ortiz-Santana B."/>
            <person name="Ovrebo C."/>
            <person name="Racz N."/>
            <person name="Riley R."/>
            <person name="Savchenko A."/>
            <person name="Shiryaev A."/>
            <person name="Soop K."/>
            <person name="Spirin V."/>
            <person name="Szebenyi C."/>
            <person name="Tomsovsky M."/>
            <person name="Tulloss R.E."/>
            <person name="Uehling J."/>
            <person name="Grigoriev I.V."/>
            <person name="Vagvolgyi C."/>
            <person name="Papp T."/>
            <person name="Martin F.M."/>
            <person name="Miettinen O."/>
            <person name="Hibbett D.S."/>
            <person name="Nagy L.G."/>
        </authorList>
    </citation>
    <scope>NUCLEOTIDE SEQUENCE [LARGE SCALE GENOMIC DNA]</scope>
    <source>
        <strain evidence="3 4">FP101781</strain>
    </source>
</reference>
<proteinExistence type="predicted"/>
<protein>
    <submittedName>
        <fullName evidence="3">Uncharacterized protein</fullName>
    </submittedName>
</protein>
<keyword evidence="4" id="KW-1185">Reference proteome</keyword>
<accession>A0A4Y7SUN2</accession>
<keyword evidence="2" id="KW-1133">Transmembrane helix</keyword>
<evidence type="ECO:0000256" key="2">
    <source>
        <dbReference type="SAM" id="Phobius"/>
    </source>
</evidence>
<evidence type="ECO:0000313" key="3">
    <source>
        <dbReference type="EMBL" id="TEB25576.1"/>
    </source>
</evidence>
<organism evidence="3 4">
    <name type="scientific">Coprinellus micaceus</name>
    <name type="common">Glistening ink-cap mushroom</name>
    <name type="synonym">Coprinus micaceus</name>
    <dbReference type="NCBI Taxonomy" id="71717"/>
    <lineage>
        <taxon>Eukaryota</taxon>
        <taxon>Fungi</taxon>
        <taxon>Dikarya</taxon>
        <taxon>Basidiomycota</taxon>
        <taxon>Agaricomycotina</taxon>
        <taxon>Agaricomycetes</taxon>
        <taxon>Agaricomycetidae</taxon>
        <taxon>Agaricales</taxon>
        <taxon>Agaricineae</taxon>
        <taxon>Psathyrellaceae</taxon>
        <taxon>Coprinellus</taxon>
    </lineage>
</organism>
<dbReference type="EMBL" id="QPFP01000055">
    <property type="protein sequence ID" value="TEB25576.1"/>
    <property type="molecule type" value="Genomic_DNA"/>
</dbReference>
<keyword evidence="2" id="KW-0472">Membrane</keyword>
<dbReference type="Proteomes" id="UP000298030">
    <property type="component" value="Unassembled WGS sequence"/>
</dbReference>
<feature type="compositionally biased region" description="Polar residues" evidence="1">
    <location>
        <begin position="271"/>
        <end position="283"/>
    </location>
</feature>
<comment type="caution">
    <text evidence="3">The sequence shown here is derived from an EMBL/GenBank/DDBJ whole genome shotgun (WGS) entry which is preliminary data.</text>
</comment>
<feature type="region of interest" description="Disordered" evidence="1">
    <location>
        <begin position="227"/>
        <end position="315"/>
    </location>
</feature>
<evidence type="ECO:0000256" key="1">
    <source>
        <dbReference type="SAM" id="MobiDB-lite"/>
    </source>
</evidence>
<gene>
    <name evidence="3" type="ORF">FA13DRAFT_1713831</name>
</gene>
<keyword evidence="2" id="KW-0812">Transmembrane</keyword>
<sequence length="604" mass="65658">MAHDLCVAGSRSSVPVPRFDPSKSPFKVLFPLVNELESVCPKLRDVAEELRPGAAFVMLANADREIFTYLNHDLVWTTPDGHLLLLIISSLFQTHGAEAYDNYINQITDAGISIPKFDSWPSLEGWLCTDVGVERHNTPSANASASPLPALDPASSSTDVVHGKVLPRLVSPVKDDFPNVLADPCILGSSRTASLAAVEDVDDTSLAPPLPSRNALTSSLSLSSHFIRHTSPVPEDTRTSKTAPSRKRGRVDSNEVLLRAPPAKRARASANDSASPSVAQQVSEAMDSRPESGSSTPTLSKKRKGKKRETVPVTCRRPLEEVRNLDSTLRELLPQPRTFSDPQCYSLLEMVEPLSSSALISPPFSGRTASRTLLRMLSDASFVPPGPQRFGICSWEIGAPQTNVMLDRLRANAVAFHIGNLLTTYVDHCVEMMLSIHGHLERTRETFQHYQVDWILAQAKLKNPSLANQLTPRFLLERAMRLADSLPGPLDVVLSAPSGSEPPAVAGPSTSADRWLELLSRKDHSTKSGDAGLAVLLADATIAFVVFVTILLFDAKFYAPAQVVHREERGFLLNLDVIAHAECTANKDYAVTSELYDIGNGGFG</sequence>
<dbReference type="AlphaFoldDB" id="A0A4Y7SUN2"/>
<name>A0A4Y7SUN2_COPMI</name>